<keyword evidence="3" id="KW-1185">Reference proteome</keyword>
<reference evidence="3" key="1">
    <citation type="journal article" date="2014" name="Genome Announc.">
        <title>Complete Genome Sequence of Campylobacter iguaniorum Strain 1485ET, Isolated from a Bearded Dragon (Pogona vitticeps).</title>
        <authorList>
            <person name="Gilbert M.J."/>
            <person name="Miller W.G."/>
            <person name="Yee E."/>
            <person name="Kik M."/>
            <person name="Wagenaar J.A."/>
            <person name="Duim B."/>
        </authorList>
    </citation>
    <scope>NUCLEOTIDE SEQUENCE [LARGE SCALE GENOMIC DNA]</scope>
    <source>
        <strain evidence="3">1485E</strain>
    </source>
</reference>
<dbReference type="InterPro" id="IPR004323">
    <property type="entry name" value="Ion_tolerance_CutA"/>
</dbReference>
<dbReference type="eggNOG" id="COG1324">
    <property type="taxonomic scope" value="Bacteria"/>
</dbReference>
<dbReference type="Pfam" id="PF03091">
    <property type="entry name" value="CutA1"/>
    <property type="match status" value="1"/>
</dbReference>
<dbReference type="HOGENOM" id="CLU_098807_3_1_7"/>
<dbReference type="GO" id="GO:0010038">
    <property type="term" value="P:response to metal ion"/>
    <property type="evidence" value="ECO:0007669"/>
    <property type="project" value="InterPro"/>
</dbReference>
<name>A0A076FC11_9BACT</name>
<accession>A0A076FC11</accession>
<evidence type="ECO:0000313" key="3">
    <source>
        <dbReference type="Proteomes" id="UP000028486"/>
    </source>
</evidence>
<dbReference type="RefSeq" id="WP_038454546.1">
    <property type="nucleotide sequence ID" value="NZ_CP009043.1"/>
</dbReference>
<organism evidence="2 3">
    <name type="scientific">Campylobacter iguaniorum</name>
    <dbReference type="NCBI Taxonomy" id="1244531"/>
    <lineage>
        <taxon>Bacteria</taxon>
        <taxon>Pseudomonadati</taxon>
        <taxon>Campylobacterota</taxon>
        <taxon>Epsilonproteobacteria</taxon>
        <taxon>Campylobacterales</taxon>
        <taxon>Campylobacteraceae</taxon>
        <taxon>Campylobacter</taxon>
    </lineage>
</organism>
<dbReference type="AlphaFoldDB" id="A0A076FC11"/>
<dbReference type="Gene3D" id="3.30.70.120">
    <property type="match status" value="1"/>
</dbReference>
<dbReference type="GO" id="GO:0005507">
    <property type="term" value="F:copper ion binding"/>
    <property type="evidence" value="ECO:0007669"/>
    <property type="project" value="TreeGrafter"/>
</dbReference>
<protein>
    <submittedName>
        <fullName evidence="2">Putative CutA1 divalent ion tolerance protein</fullName>
    </submittedName>
</protein>
<gene>
    <name evidence="2" type="ORF">CIG1485E_1128</name>
</gene>
<dbReference type="Proteomes" id="UP000028486">
    <property type="component" value="Chromosome"/>
</dbReference>
<dbReference type="OrthoDB" id="5329726at2"/>
<evidence type="ECO:0000313" key="2">
    <source>
        <dbReference type="EMBL" id="AII14962.1"/>
    </source>
</evidence>
<dbReference type="PANTHER" id="PTHR23419:SF8">
    <property type="entry name" value="FI09726P"/>
    <property type="match status" value="1"/>
</dbReference>
<comment type="similarity">
    <text evidence="1">Belongs to the CutA family.</text>
</comment>
<evidence type="ECO:0000256" key="1">
    <source>
        <dbReference type="ARBA" id="ARBA00010169"/>
    </source>
</evidence>
<sequence length="102" mass="11754">MIVLNTAPDKKTAKKIAKKLVNSRAAACVNILPNLTSIYAWNGKIRSDKEVLMIAKGRYKKIKKMILKFHPYELPEIIALKPKKIEKTYKKWIKQNTKGKKC</sequence>
<dbReference type="InterPro" id="IPR011322">
    <property type="entry name" value="N-reg_PII-like_a/b"/>
</dbReference>
<dbReference type="KEGG" id="caj:CIG1485E_1128"/>
<dbReference type="EMBL" id="CP009043">
    <property type="protein sequence ID" value="AII14962.1"/>
    <property type="molecule type" value="Genomic_DNA"/>
</dbReference>
<dbReference type="STRING" id="1244531.CIG2463D_1219"/>
<dbReference type="PANTHER" id="PTHR23419">
    <property type="entry name" value="DIVALENT CATION TOLERANCE CUTA-RELATED"/>
    <property type="match status" value="1"/>
</dbReference>
<dbReference type="SUPFAM" id="SSF54913">
    <property type="entry name" value="GlnB-like"/>
    <property type="match status" value="1"/>
</dbReference>
<dbReference type="InterPro" id="IPR015867">
    <property type="entry name" value="N-reg_PII/ATP_PRibTrfase_C"/>
</dbReference>
<proteinExistence type="inferred from homology"/>